<dbReference type="PANTHER" id="PTHR38696:SF1">
    <property type="entry name" value="MEDIATOR OF RNA POLYMERASE II TRANSCRIPTION SUBUNIT 13"/>
    <property type="match status" value="1"/>
</dbReference>
<organism evidence="2 3">
    <name type="scientific">Pseudovirgaria hyperparasitica</name>
    <dbReference type="NCBI Taxonomy" id="470096"/>
    <lineage>
        <taxon>Eukaryota</taxon>
        <taxon>Fungi</taxon>
        <taxon>Dikarya</taxon>
        <taxon>Ascomycota</taxon>
        <taxon>Pezizomycotina</taxon>
        <taxon>Dothideomycetes</taxon>
        <taxon>Dothideomycetes incertae sedis</taxon>
        <taxon>Acrospermales</taxon>
        <taxon>Acrospermaceae</taxon>
        <taxon>Pseudovirgaria</taxon>
    </lineage>
</organism>
<dbReference type="PANTHER" id="PTHR38696">
    <property type="entry name" value="MEDIATOR OF RNA POLYMERASE II TRANSCRIPTION SUBUNIT 13"/>
    <property type="match status" value="1"/>
</dbReference>
<sequence>MGYDEGKEVAAPSEPELYTPDRTSPEAYTPATTSRIAYSADDYADSESQYVPTPLHATSAHTMSPTSSEATAAPGAPRRTKFALMTLHMHDRLRLLDFPPGETSLVRDTILYHWPPGLNVQRMHEGSMEFGLHGTPWIAPGKNSITVRRMMRAVLAALYDRGWILDTAVNVGRQPQDKDSLIFAYRPQAARVEWMSVAFSCNDRVRIIDGPSDFVKGVTYAMSVLGLRSQGLYKEDARVYELRFKGLPWLAVGLDQGVMAQTILLRLMSELNVGGWSVYASINQKQGANGFAKSDTWHCSRPIGWVTNPPAYQV</sequence>
<dbReference type="AlphaFoldDB" id="A0A6A6VVC8"/>
<dbReference type="GeneID" id="54480383"/>
<gene>
    <name evidence="2" type="ORF">EJ05DRAFT_151586</name>
</gene>
<name>A0A6A6VVC8_9PEZI</name>
<evidence type="ECO:0000256" key="1">
    <source>
        <dbReference type="SAM" id="MobiDB-lite"/>
    </source>
</evidence>
<evidence type="ECO:0000313" key="2">
    <source>
        <dbReference type="EMBL" id="KAF2754183.1"/>
    </source>
</evidence>
<accession>A0A6A6VVC8</accession>
<dbReference type="Proteomes" id="UP000799437">
    <property type="component" value="Unassembled WGS sequence"/>
</dbReference>
<proteinExistence type="predicted"/>
<protein>
    <submittedName>
        <fullName evidence="2">Uncharacterized protein</fullName>
    </submittedName>
</protein>
<feature type="region of interest" description="Disordered" evidence="1">
    <location>
        <begin position="1"/>
        <end position="34"/>
    </location>
</feature>
<dbReference type="RefSeq" id="XP_033596634.1">
    <property type="nucleotide sequence ID" value="XM_033739329.1"/>
</dbReference>
<keyword evidence="3" id="KW-1185">Reference proteome</keyword>
<dbReference type="EMBL" id="ML996581">
    <property type="protein sequence ID" value="KAF2754183.1"/>
    <property type="molecule type" value="Genomic_DNA"/>
</dbReference>
<reference evidence="2" key="1">
    <citation type="journal article" date="2020" name="Stud. Mycol.">
        <title>101 Dothideomycetes genomes: a test case for predicting lifestyles and emergence of pathogens.</title>
        <authorList>
            <person name="Haridas S."/>
            <person name="Albert R."/>
            <person name="Binder M."/>
            <person name="Bloem J."/>
            <person name="Labutti K."/>
            <person name="Salamov A."/>
            <person name="Andreopoulos B."/>
            <person name="Baker S."/>
            <person name="Barry K."/>
            <person name="Bills G."/>
            <person name="Bluhm B."/>
            <person name="Cannon C."/>
            <person name="Castanera R."/>
            <person name="Culley D."/>
            <person name="Daum C."/>
            <person name="Ezra D."/>
            <person name="Gonzalez J."/>
            <person name="Henrissat B."/>
            <person name="Kuo A."/>
            <person name="Liang C."/>
            <person name="Lipzen A."/>
            <person name="Lutzoni F."/>
            <person name="Magnuson J."/>
            <person name="Mondo S."/>
            <person name="Nolan M."/>
            <person name="Ohm R."/>
            <person name="Pangilinan J."/>
            <person name="Park H.-J."/>
            <person name="Ramirez L."/>
            <person name="Alfaro M."/>
            <person name="Sun H."/>
            <person name="Tritt A."/>
            <person name="Yoshinaga Y."/>
            <person name="Zwiers L.-H."/>
            <person name="Turgeon B."/>
            <person name="Goodwin S."/>
            <person name="Spatafora J."/>
            <person name="Crous P."/>
            <person name="Grigoriev I."/>
        </authorList>
    </citation>
    <scope>NUCLEOTIDE SEQUENCE</scope>
    <source>
        <strain evidence="2">CBS 121739</strain>
    </source>
</reference>
<dbReference type="OrthoDB" id="58379at2759"/>
<feature type="region of interest" description="Disordered" evidence="1">
    <location>
        <begin position="57"/>
        <end position="77"/>
    </location>
</feature>
<feature type="compositionally biased region" description="Polar residues" evidence="1">
    <location>
        <begin position="59"/>
        <end position="70"/>
    </location>
</feature>
<evidence type="ECO:0000313" key="3">
    <source>
        <dbReference type="Proteomes" id="UP000799437"/>
    </source>
</evidence>